<sequence length="251" mass="29362">MSNTKTFPTTFFGMYEQDGCSDILLRYRLNKRDTEPLDRYFAHCIAVRFLTYSRFKHCSRTLPGYQSTLVAIRRAIASSDYEVGSGFPPSIRSIELLTTKICHYLKQDQKYTVKESLIRCFLADIYGFKTYTELSAFITTHNEIRDKSFKHKILSFPGSERAVWHKVTLMRRYDASPHSIYMHKIHSNDGYRYIINILPADGNYLAMPYQFTSVRNALEALTSWFLTRYGKNHWECAVRYELAARKFDAIA</sequence>
<evidence type="ECO:0000313" key="1">
    <source>
        <dbReference type="EMBL" id="HAS8542136.1"/>
    </source>
</evidence>
<accession>A0A8H9N3E8</accession>
<comment type="caution">
    <text evidence="1">The sequence shown here is derived from an EMBL/GenBank/DDBJ whole genome shotgun (WGS) entry which is preliminary data.</text>
</comment>
<reference evidence="1" key="1">
    <citation type="journal article" date="2018" name="Genome Biol.">
        <title>SKESA: strategic k-mer extension for scrupulous assemblies.</title>
        <authorList>
            <person name="Souvorov A."/>
            <person name="Agarwala R."/>
            <person name="Lipman D.J."/>
        </authorList>
    </citation>
    <scope>NUCLEOTIDE SEQUENCE</scope>
    <source>
        <strain evidence="1">BCW_3452</strain>
    </source>
</reference>
<dbReference type="EMBL" id="DACRBY010000031">
    <property type="protein sequence ID" value="HAS8542136.1"/>
    <property type="molecule type" value="Genomic_DNA"/>
</dbReference>
<organism evidence="1">
    <name type="scientific">Vibrio vulnificus</name>
    <dbReference type="NCBI Taxonomy" id="672"/>
    <lineage>
        <taxon>Bacteria</taxon>
        <taxon>Pseudomonadati</taxon>
        <taxon>Pseudomonadota</taxon>
        <taxon>Gammaproteobacteria</taxon>
        <taxon>Vibrionales</taxon>
        <taxon>Vibrionaceae</taxon>
        <taxon>Vibrio</taxon>
    </lineage>
</organism>
<name>A0A8H9N3E8_VIBVL</name>
<protein>
    <submittedName>
        <fullName evidence="1">Uncharacterized protein</fullName>
    </submittedName>
</protein>
<dbReference type="Proteomes" id="UP000863257">
    <property type="component" value="Unassembled WGS sequence"/>
</dbReference>
<dbReference type="RefSeq" id="WP_263179016.1">
    <property type="nucleotide sequence ID" value="NZ_JASMUK010000004.1"/>
</dbReference>
<dbReference type="AlphaFoldDB" id="A0A8H9N3E8"/>
<proteinExistence type="predicted"/>
<reference evidence="1" key="2">
    <citation type="submission" date="2019-01" db="EMBL/GenBank/DDBJ databases">
        <authorList>
            <consortium name="NCBI Pathogen Detection Project"/>
        </authorList>
    </citation>
    <scope>NUCLEOTIDE SEQUENCE</scope>
    <source>
        <strain evidence="1">BCW_3452</strain>
    </source>
</reference>
<gene>
    <name evidence="1" type="ORF">I7730_20305</name>
</gene>